<proteinExistence type="predicted"/>
<gene>
    <name evidence="1" type="ORF">G3I67_10725</name>
</gene>
<dbReference type="RefSeq" id="WP_163655154.1">
    <property type="nucleotide sequence ID" value="NZ_JAAGRN010000006.1"/>
</dbReference>
<dbReference type="EMBL" id="JAAGRN010000006">
    <property type="protein sequence ID" value="NDY83707.1"/>
    <property type="molecule type" value="Genomic_DNA"/>
</dbReference>
<name>A0A6B2R3S5_9BURK</name>
<sequence>MNKTQDFSSFFLAETSVVELDLPNGEPMLYQGSPVRVYVHGPATARFTKANEAMQKEAAKRVMAAIGNKGKKEAEDKDADAKFLVAITERIENFPYPGGIDAIYREPKLKYVADQVRTFVGDAGNFFGVGEKP</sequence>
<accession>A0A6B2R3S5</accession>
<reference evidence="1" key="1">
    <citation type="submission" date="2020-02" db="EMBL/GenBank/DDBJ databases">
        <authorList>
            <person name="Chen W.-M."/>
        </authorList>
    </citation>
    <scope>NUCLEOTIDE SEQUENCE</scope>
    <source>
        <strain evidence="1">NBD-18</strain>
    </source>
</reference>
<protein>
    <submittedName>
        <fullName evidence="1">Uncharacterized protein</fullName>
    </submittedName>
</protein>
<evidence type="ECO:0000313" key="1">
    <source>
        <dbReference type="EMBL" id="NDY83707.1"/>
    </source>
</evidence>
<dbReference type="AlphaFoldDB" id="A0A6B2R3S5"/>
<organism evidence="1">
    <name type="scientific">Sheuella amnicola</name>
    <dbReference type="NCBI Taxonomy" id="2707330"/>
    <lineage>
        <taxon>Bacteria</taxon>
        <taxon>Pseudomonadati</taxon>
        <taxon>Pseudomonadota</taxon>
        <taxon>Betaproteobacteria</taxon>
        <taxon>Burkholderiales</taxon>
        <taxon>Alcaligenaceae</taxon>
        <taxon>Sheuella</taxon>
    </lineage>
</organism>
<comment type="caution">
    <text evidence="1">The sequence shown here is derived from an EMBL/GenBank/DDBJ whole genome shotgun (WGS) entry which is preliminary data.</text>
</comment>